<evidence type="ECO:0000256" key="4">
    <source>
        <dbReference type="ARBA" id="ARBA00022692"/>
    </source>
</evidence>
<dbReference type="GO" id="GO:0008233">
    <property type="term" value="F:peptidase activity"/>
    <property type="evidence" value="ECO:0007669"/>
    <property type="project" value="UniProtKB-KW"/>
</dbReference>
<dbReference type="EMBL" id="JACHFD010000004">
    <property type="protein sequence ID" value="MBB5350817.1"/>
    <property type="molecule type" value="Genomic_DNA"/>
</dbReference>
<evidence type="ECO:0000256" key="6">
    <source>
        <dbReference type="ARBA" id="ARBA00022989"/>
    </source>
</evidence>
<evidence type="ECO:0000256" key="7">
    <source>
        <dbReference type="ARBA" id="ARBA00023136"/>
    </source>
</evidence>
<dbReference type="NCBIfam" id="TIGR02602">
    <property type="entry name" value="8TM_EpsH"/>
    <property type="match status" value="1"/>
</dbReference>
<evidence type="ECO:0000256" key="8">
    <source>
        <dbReference type="SAM" id="Phobius"/>
    </source>
</evidence>
<dbReference type="InterPro" id="IPR019127">
    <property type="entry name" value="Exosortase"/>
</dbReference>
<name>A0A840UXD1_9BACT</name>
<evidence type="ECO:0000256" key="5">
    <source>
        <dbReference type="ARBA" id="ARBA00022801"/>
    </source>
</evidence>
<evidence type="ECO:0000256" key="1">
    <source>
        <dbReference type="ARBA" id="ARBA00004651"/>
    </source>
</evidence>
<evidence type="ECO:0000313" key="9">
    <source>
        <dbReference type="EMBL" id="MBB5350817.1"/>
    </source>
</evidence>
<feature type="transmembrane region" description="Helical" evidence="8">
    <location>
        <begin position="236"/>
        <end position="258"/>
    </location>
</feature>
<dbReference type="Pfam" id="PF09721">
    <property type="entry name" value="Exosortase_EpsH"/>
    <property type="match status" value="1"/>
</dbReference>
<proteinExistence type="predicted"/>
<comment type="subcellular location">
    <subcellularLocation>
        <location evidence="1">Cell membrane</location>
        <topology evidence="1">Multi-pass membrane protein</topology>
    </subcellularLocation>
</comment>
<dbReference type="NCBIfam" id="TIGR04178">
    <property type="entry name" value="exo_archaeo"/>
    <property type="match status" value="1"/>
</dbReference>
<keyword evidence="5" id="KW-0378">Hydrolase</keyword>
<feature type="transmembrane region" description="Helical" evidence="8">
    <location>
        <begin position="61"/>
        <end position="79"/>
    </location>
</feature>
<reference evidence="9 10" key="1">
    <citation type="submission" date="2020-08" db="EMBL/GenBank/DDBJ databases">
        <title>Genomic Encyclopedia of Type Strains, Phase IV (KMG-IV): sequencing the most valuable type-strain genomes for metagenomic binning, comparative biology and taxonomic classification.</title>
        <authorList>
            <person name="Goeker M."/>
        </authorList>
    </citation>
    <scope>NUCLEOTIDE SEQUENCE [LARGE SCALE GENOMIC DNA]</scope>
    <source>
        <strain evidence="9 10">YC6886</strain>
    </source>
</reference>
<keyword evidence="6 8" id="KW-1133">Transmembrane helix</keyword>
<feature type="transmembrane region" description="Helical" evidence="8">
    <location>
        <begin position="129"/>
        <end position="151"/>
    </location>
</feature>
<dbReference type="Proteomes" id="UP000557717">
    <property type="component" value="Unassembled WGS sequence"/>
</dbReference>
<feature type="transmembrane region" description="Helical" evidence="8">
    <location>
        <begin position="273"/>
        <end position="294"/>
    </location>
</feature>
<organism evidence="9 10">
    <name type="scientific">Haloferula luteola</name>
    <dbReference type="NCBI Taxonomy" id="595692"/>
    <lineage>
        <taxon>Bacteria</taxon>
        <taxon>Pseudomonadati</taxon>
        <taxon>Verrucomicrobiota</taxon>
        <taxon>Verrucomicrobiia</taxon>
        <taxon>Verrucomicrobiales</taxon>
        <taxon>Verrucomicrobiaceae</taxon>
        <taxon>Haloferula</taxon>
    </lineage>
</organism>
<dbReference type="GO" id="GO:0006508">
    <property type="term" value="P:proteolysis"/>
    <property type="evidence" value="ECO:0007669"/>
    <property type="project" value="UniProtKB-KW"/>
</dbReference>
<dbReference type="RefSeq" id="WP_184016438.1">
    <property type="nucleotide sequence ID" value="NZ_JACHFD010000004.1"/>
</dbReference>
<feature type="transmembrane region" description="Helical" evidence="8">
    <location>
        <begin position="20"/>
        <end position="40"/>
    </location>
</feature>
<comment type="caution">
    <text evidence="9">The sequence shown here is derived from an EMBL/GenBank/DDBJ whole genome shotgun (WGS) entry which is preliminary data.</text>
</comment>
<protein>
    <submittedName>
        <fullName evidence="9">Exosortase</fullName>
    </submittedName>
</protein>
<keyword evidence="10" id="KW-1185">Reference proteome</keyword>
<evidence type="ECO:0000313" key="10">
    <source>
        <dbReference type="Proteomes" id="UP000557717"/>
    </source>
</evidence>
<evidence type="ECO:0000256" key="3">
    <source>
        <dbReference type="ARBA" id="ARBA00022670"/>
    </source>
</evidence>
<dbReference type="InterPro" id="IPR013426">
    <property type="entry name" value="EpsH-like"/>
</dbReference>
<evidence type="ECO:0000256" key="2">
    <source>
        <dbReference type="ARBA" id="ARBA00022475"/>
    </source>
</evidence>
<keyword evidence="7 8" id="KW-0472">Membrane</keyword>
<keyword evidence="4 8" id="KW-0812">Transmembrane</keyword>
<keyword evidence="3" id="KW-0645">Protease</keyword>
<dbReference type="AlphaFoldDB" id="A0A840UXD1"/>
<sequence>MEKPHFQQPPSSPFRWVDAVGPALAGLVVLIFYGWIPAFGPGHEQSPLVWLQSTWNSQNDFEHGFLVPLIMVGLLVWQGKKLRQSVQPGSWLGAAVAMIGVGFFVLSWRTGQARLAIGGLPMILWGSAWFLYGWRVAVLTFFPLFLLWLAIPVPQFQQATTKLQILSTHLASTGCRWLGIETEVRGTQIASLTQKWDPLEIDDGCSGIRSLMALILISSVWAYISKMPLWKKAILCLSAFPLAIIGNTLRLTSIFMIAEYGDPHFAIHTWHDWAGLVIFYPISLILLLGLHALLEGGKPLYRWFRPKSRRVVRKQVQMTES</sequence>
<keyword evidence="2" id="KW-1003">Cell membrane</keyword>
<accession>A0A840UXD1</accession>
<gene>
    <name evidence="9" type="ORF">HNR46_001051</name>
</gene>
<dbReference type="InterPro" id="IPR026392">
    <property type="entry name" value="Exo/Archaeosortase_dom"/>
</dbReference>
<feature type="transmembrane region" description="Helical" evidence="8">
    <location>
        <begin position="91"/>
        <end position="108"/>
    </location>
</feature>
<dbReference type="GO" id="GO:0005886">
    <property type="term" value="C:plasma membrane"/>
    <property type="evidence" value="ECO:0007669"/>
    <property type="project" value="UniProtKB-SubCell"/>
</dbReference>